<accession>A0AAD5R0E2</accession>
<feature type="region of interest" description="Disordered" evidence="1">
    <location>
        <begin position="1"/>
        <end position="31"/>
    </location>
</feature>
<name>A0AAD5R0E2_PARTN</name>
<evidence type="ECO:0000256" key="1">
    <source>
        <dbReference type="SAM" id="MobiDB-lite"/>
    </source>
</evidence>
<dbReference type="Proteomes" id="UP001196413">
    <property type="component" value="Unassembled WGS sequence"/>
</dbReference>
<comment type="caution">
    <text evidence="2">The sequence shown here is derived from an EMBL/GenBank/DDBJ whole genome shotgun (WGS) entry which is preliminary data.</text>
</comment>
<proteinExistence type="predicted"/>
<gene>
    <name evidence="2" type="ORF">KIN20_028024</name>
</gene>
<organism evidence="2 3">
    <name type="scientific">Parelaphostrongylus tenuis</name>
    <name type="common">Meningeal worm</name>
    <dbReference type="NCBI Taxonomy" id="148309"/>
    <lineage>
        <taxon>Eukaryota</taxon>
        <taxon>Metazoa</taxon>
        <taxon>Ecdysozoa</taxon>
        <taxon>Nematoda</taxon>
        <taxon>Chromadorea</taxon>
        <taxon>Rhabditida</taxon>
        <taxon>Rhabditina</taxon>
        <taxon>Rhabditomorpha</taxon>
        <taxon>Strongyloidea</taxon>
        <taxon>Metastrongylidae</taxon>
        <taxon>Parelaphostrongylus</taxon>
    </lineage>
</organism>
<evidence type="ECO:0000313" key="3">
    <source>
        <dbReference type="Proteomes" id="UP001196413"/>
    </source>
</evidence>
<dbReference type="AlphaFoldDB" id="A0AAD5R0E2"/>
<sequence>MVKSRAVVAHSGSETKVATKSSKNRDRIGRKGVLSSVVDSTSHGKTLPQSVKNRAVIKQQLCPRVASAETVCNGQNNDIKLARTNCGTTRVVFDANGDVLSEYSAEHSDTYSSAEQLDEAATEPYPIGESF</sequence>
<reference evidence="2" key="1">
    <citation type="submission" date="2021-06" db="EMBL/GenBank/DDBJ databases">
        <title>Parelaphostrongylus tenuis whole genome reference sequence.</title>
        <authorList>
            <person name="Garwood T.J."/>
            <person name="Larsen P.A."/>
            <person name="Fountain-Jones N.M."/>
            <person name="Garbe J.R."/>
            <person name="Macchietto M.G."/>
            <person name="Kania S.A."/>
            <person name="Gerhold R.W."/>
            <person name="Richards J.E."/>
            <person name="Wolf T.M."/>
        </authorList>
    </citation>
    <scope>NUCLEOTIDE SEQUENCE</scope>
    <source>
        <strain evidence="2">MNPRO001-30</strain>
        <tissue evidence="2">Meninges</tissue>
    </source>
</reference>
<feature type="compositionally biased region" description="Polar residues" evidence="1">
    <location>
        <begin position="12"/>
        <end position="21"/>
    </location>
</feature>
<protein>
    <submittedName>
        <fullName evidence="2">Uncharacterized protein</fullName>
    </submittedName>
</protein>
<feature type="region of interest" description="Disordered" evidence="1">
    <location>
        <begin position="107"/>
        <end position="131"/>
    </location>
</feature>
<evidence type="ECO:0000313" key="2">
    <source>
        <dbReference type="EMBL" id="KAJ1367167.1"/>
    </source>
</evidence>
<dbReference type="EMBL" id="JAHQIW010005789">
    <property type="protein sequence ID" value="KAJ1367167.1"/>
    <property type="molecule type" value="Genomic_DNA"/>
</dbReference>
<keyword evidence="3" id="KW-1185">Reference proteome</keyword>